<evidence type="ECO:0000313" key="3">
    <source>
        <dbReference type="EMBL" id="OOQ47294.1"/>
    </source>
</evidence>
<proteinExistence type="predicted"/>
<name>A0AAE7CPC6_STRAT</name>
<feature type="region of interest" description="Disordered" evidence="1">
    <location>
        <begin position="74"/>
        <end position="94"/>
    </location>
</feature>
<feature type="chain" id="PRO_5041964428" description="Lipoprotein" evidence="2">
    <location>
        <begin position="21"/>
        <end position="94"/>
    </location>
</feature>
<organism evidence="4 6">
    <name type="scientific">Streptomyces antibioticus</name>
    <dbReference type="NCBI Taxonomy" id="1890"/>
    <lineage>
        <taxon>Bacteria</taxon>
        <taxon>Bacillati</taxon>
        <taxon>Actinomycetota</taxon>
        <taxon>Actinomycetes</taxon>
        <taxon>Kitasatosporales</taxon>
        <taxon>Streptomycetaceae</taxon>
        <taxon>Streptomyces</taxon>
    </lineage>
</organism>
<keyword evidence="5" id="KW-1185">Reference proteome</keyword>
<dbReference type="Proteomes" id="UP000502504">
    <property type="component" value="Chromosome"/>
</dbReference>
<sequence length="94" mass="10088">MRRTTTILLATLLLAGAAVGCSSEKSYDEVVADCTQALKDRADGDKAKPDACEDVKKDDYTALLMSQVLDDNGWTDENGDVDMGKILEDSTSTP</sequence>
<evidence type="ECO:0000256" key="1">
    <source>
        <dbReference type="SAM" id="MobiDB-lite"/>
    </source>
</evidence>
<dbReference type="AlphaFoldDB" id="A0AAE7CPC6"/>
<gene>
    <name evidence="3" type="ORF">AFM16_31635</name>
    <name evidence="4" type="ORF">HCX60_32190</name>
</gene>
<evidence type="ECO:0000313" key="5">
    <source>
        <dbReference type="Proteomes" id="UP000190306"/>
    </source>
</evidence>
<reference evidence="4 6" key="2">
    <citation type="submission" date="2020-03" db="EMBL/GenBank/DDBJ databases">
        <title>Is there a link between lipid content and antibiotic production in Streptomyces?</title>
        <authorList>
            <person name="David M."/>
            <person name="Lejeune C."/>
            <person name="Abreu S."/>
            <person name="Thibessard A."/>
            <person name="Leblond P."/>
            <person name="Chaminade P."/>
            <person name="Virolle M.-J."/>
        </authorList>
    </citation>
    <scope>NUCLEOTIDE SEQUENCE [LARGE SCALE GENOMIC DNA]</scope>
    <source>
        <strain evidence="4 6">DSM 41481</strain>
    </source>
</reference>
<dbReference type="EMBL" id="LHQL01000014">
    <property type="protein sequence ID" value="OOQ47294.1"/>
    <property type="molecule type" value="Genomic_DNA"/>
</dbReference>
<protein>
    <recommendedName>
        <fullName evidence="7">Lipoprotein</fullName>
    </recommendedName>
</protein>
<evidence type="ECO:0008006" key="7">
    <source>
        <dbReference type="Google" id="ProtNLM"/>
    </source>
</evidence>
<evidence type="ECO:0000256" key="2">
    <source>
        <dbReference type="SAM" id="SignalP"/>
    </source>
</evidence>
<dbReference type="PROSITE" id="PS51257">
    <property type="entry name" value="PROKAR_LIPOPROTEIN"/>
    <property type="match status" value="1"/>
</dbReference>
<dbReference type="EMBL" id="CP050692">
    <property type="protein sequence ID" value="QIT47618.1"/>
    <property type="molecule type" value="Genomic_DNA"/>
</dbReference>
<accession>A0AAE7CPC6</accession>
<dbReference type="RefSeq" id="WP_078635974.1">
    <property type="nucleotide sequence ID" value="NZ_CM007717.1"/>
</dbReference>
<reference evidence="3 5" key="1">
    <citation type="submission" date="2015-07" db="EMBL/GenBank/DDBJ databases">
        <title>Draft Genome Sequence of Streptomyces antibioticus, IMRU 3720 reveals insights in the evolution of actinomycin biosynthetic gene clusters in Streptomyces.</title>
        <authorList>
            <person name="Crnovcic I."/>
            <person name="Ruckert C."/>
            <person name="Kalinowksi J."/>
            <person name="Keller U."/>
        </authorList>
    </citation>
    <scope>NUCLEOTIDE SEQUENCE [LARGE SCALE GENOMIC DNA]</scope>
    <source>
        <strain evidence="3 5">DSM 41481</strain>
    </source>
</reference>
<keyword evidence="2" id="KW-0732">Signal</keyword>
<feature type="signal peptide" evidence="2">
    <location>
        <begin position="1"/>
        <end position="20"/>
    </location>
</feature>
<evidence type="ECO:0000313" key="6">
    <source>
        <dbReference type="Proteomes" id="UP000502504"/>
    </source>
</evidence>
<evidence type="ECO:0000313" key="4">
    <source>
        <dbReference type="EMBL" id="QIT47618.1"/>
    </source>
</evidence>
<dbReference type="Proteomes" id="UP000190306">
    <property type="component" value="Chromosome"/>
</dbReference>